<protein>
    <submittedName>
        <fullName evidence="1">Uncharacterized protein</fullName>
    </submittedName>
</protein>
<organism evidence="1 2">
    <name type="scientific">Dictyocaulus viviparus</name>
    <name type="common">Bovine lungworm</name>
    <dbReference type="NCBI Taxonomy" id="29172"/>
    <lineage>
        <taxon>Eukaryota</taxon>
        <taxon>Metazoa</taxon>
        <taxon>Ecdysozoa</taxon>
        <taxon>Nematoda</taxon>
        <taxon>Chromadorea</taxon>
        <taxon>Rhabditida</taxon>
        <taxon>Rhabditina</taxon>
        <taxon>Rhabditomorpha</taxon>
        <taxon>Strongyloidea</taxon>
        <taxon>Metastrongylidae</taxon>
        <taxon>Dictyocaulus</taxon>
    </lineage>
</organism>
<dbReference type="EMBL" id="KN716249">
    <property type="protein sequence ID" value="KJH48969.1"/>
    <property type="molecule type" value="Genomic_DNA"/>
</dbReference>
<gene>
    <name evidence="1" type="ORF">DICVIV_04868</name>
</gene>
<evidence type="ECO:0000313" key="1">
    <source>
        <dbReference type="EMBL" id="KJH48969.1"/>
    </source>
</evidence>
<accession>A0A0D8XYY0</accession>
<keyword evidence="2" id="KW-1185">Reference proteome</keyword>
<reference evidence="2" key="2">
    <citation type="journal article" date="2016" name="Sci. Rep.">
        <title>Dictyocaulus viviparus genome, variome and transcriptome elucidate lungworm biology and support future intervention.</title>
        <authorList>
            <person name="McNulty S.N."/>
            <person name="Strube C."/>
            <person name="Rosa B.A."/>
            <person name="Martin J.C."/>
            <person name="Tyagi R."/>
            <person name="Choi Y.J."/>
            <person name="Wang Q."/>
            <person name="Hallsworth Pepin K."/>
            <person name="Zhang X."/>
            <person name="Ozersky P."/>
            <person name="Wilson R.K."/>
            <person name="Sternberg P.W."/>
            <person name="Gasser R.B."/>
            <person name="Mitreva M."/>
        </authorList>
    </citation>
    <scope>NUCLEOTIDE SEQUENCE [LARGE SCALE GENOMIC DNA]</scope>
    <source>
        <strain evidence="2">HannoverDv2000</strain>
    </source>
</reference>
<dbReference type="Proteomes" id="UP000053766">
    <property type="component" value="Unassembled WGS sequence"/>
</dbReference>
<reference evidence="1 2" key="1">
    <citation type="submission" date="2013-11" db="EMBL/GenBank/DDBJ databases">
        <title>Draft genome of the bovine lungworm Dictyocaulus viviparus.</title>
        <authorList>
            <person name="Mitreva M."/>
        </authorList>
    </citation>
    <scope>NUCLEOTIDE SEQUENCE [LARGE SCALE GENOMIC DNA]</scope>
    <source>
        <strain evidence="1 2">HannoverDv2000</strain>
    </source>
</reference>
<name>A0A0D8XYY0_DICVI</name>
<evidence type="ECO:0000313" key="2">
    <source>
        <dbReference type="Proteomes" id="UP000053766"/>
    </source>
</evidence>
<sequence>MVVYNVFDESNSDQRWRALSVDDILDHPEYLMSLSVRICHLSTLKLVEEKSLSVISAFMINPTG</sequence>
<dbReference type="AlphaFoldDB" id="A0A0D8XYY0"/>
<proteinExistence type="predicted"/>